<dbReference type="AlphaFoldDB" id="A0A9P6DBN9"/>
<keyword evidence="2" id="KW-1185">Reference proteome</keyword>
<name>A0A9P6DBN9_PLEER</name>
<dbReference type="OrthoDB" id="1607513at2759"/>
<evidence type="ECO:0000313" key="1">
    <source>
        <dbReference type="EMBL" id="KAF9489893.1"/>
    </source>
</evidence>
<dbReference type="EMBL" id="MU154655">
    <property type="protein sequence ID" value="KAF9489893.1"/>
    <property type="molecule type" value="Genomic_DNA"/>
</dbReference>
<evidence type="ECO:0000313" key="2">
    <source>
        <dbReference type="Proteomes" id="UP000807025"/>
    </source>
</evidence>
<sequence>MTGITGLHAHLEKNHKQVTSIFAKRKLGQSYYQMSSRPQELHAKLVNFIVTDDQSINIVECPEFWSLLLLLHEDLRDKNVPCHTQLHSLVIKSWQTYFEHLKTDLQAALGKISFMGDIWSDQCLHPFFAITAH</sequence>
<reference evidence="1" key="1">
    <citation type="submission" date="2020-11" db="EMBL/GenBank/DDBJ databases">
        <authorList>
            <consortium name="DOE Joint Genome Institute"/>
            <person name="Ahrendt S."/>
            <person name="Riley R."/>
            <person name="Andreopoulos W."/>
            <person name="Labutti K."/>
            <person name="Pangilinan J."/>
            <person name="Ruiz-Duenas F.J."/>
            <person name="Barrasa J.M."/>
            <person name="Sanchez-Garcia M."/>
            <person name="Camarero S."/>
            <person name="Miyauchi S."/>
            <person name="Serrano A."/>
            <person name="Linde D."/>
            <person name="Babiker R."/>
            <person name="Drula E."/>
            <person name="Ayuso-Fernandez I."/>
            <person name="Pacheco R."/>
            <person name="Padilla G."/>
            <person name="Ferreira P."/>
            <person name="Barriuso J."/>
            <person name="Kellner H."/>
            <person name="Castanera R."/>
            <person name="Alfaro M."/>
            <person name="Ramirez L."/>
            <person name="Pisabarro A.G."/>
            <person name="Kuo A."/>
            <person name="Tritt A."/>
            <person name="Lipzen A."/>
            <person name="He G."/>
            <person name="Yan M."/>
            <person name="Ng V."/>
            <person name="Cullen D."/>
            <person name="Martin F."/>
            <person name="Rosso M.-N."/>
            <person name="Henrissat B."/>
            <person name="Hibbett D."/>
            <person name="Martinez A.T."/>
            <person name="Grigoriev I.V."/>
        </authorList>
    </citation>
    <scope>NUCLEOTIDE SEQUENCE</scope>
    <source>
        <strain evidence="1">ATCC 90797</strain>
    </source>
</reference>
<dbReference type="Proteomes" id="UP000807025">
    <property type="component" value="Unassembled WGS sequence"/>
</dbReference>
<protein>
    <submittedName>
        <fullName evidence="1">Uncharacterized protein</fullName>
    </submittedName>
</protein>
<comment type="caution">
    <text evidence="1">The sequence shown here is derived from an EMBL/GenBank/DDBJ whole genome shotgun (WGS) entry which is preliminary data.</text>
</comment>
<organism evidence="1 2">
    <name type="scientific">Pleurotus eryngii</name>
    <name type="common">Boletus of the steppes</name>
    <dbReference type="NCBI Taxonomy" id="5323"/>
    <lineage>
        <taxon>Eukaryota</taxon>
        <taxon>Fungi</taxon>
        <taxon>Dikarya</taxon>
        <taxon>Basidiomycota</taxon>
        <taxon>Agaricomycotina</taxon>
        <taxon>Agaricomycetes</taxon>
        <taxon>Agaricomycetidae</taxon>
        <taxon>Agaricales</taxon>
        <taxon>Pleurotineae</taxon>
        <taxon>Pleurotaceae</taxon>
        <taxon>Pleurotus</taxon>
    </lineage>
</organism>
<gene>
    <name evidence="1" type="ORF">BDN71DRAFT_1435048</name>
</gene>
<proteinExistence type="predicted"/>
<accession>A0A9P6DBN9</accession>